<protein>
    <submittedName>
        <fullName evidence="4">Vitamin B12 import ATP-binding protein BtuD</fullName>
    </submittedName>
</protein>
<dbReference type="SMART" id="SM00382">
    <property type="entry name" value="AAA"/>
    <property type="match status" value="1"/>
</dbReference>
<dbReference type="Gene3D" id="3.40.50.300">
    <property type="entry name" value="P-loop containing nucleotide triphosphate hydrolases"/>
    <property type="match status" value="1"/>
</dbReference>
<organism evidence="4 5">
    <name type="scientific">Dyadobacter helix</name>
    <dbReference type="NCBI Taxonomy" id="2822344"/>
    <lineage>
        <taxon>Bacteria</taxon>
        <taxon>Pseudomonadati</taxon>
        <taxon>Bacteroidota</taxon>
        <taxon>Cytophagia</taxon>
        <taxon>Cytophagales</taxon>
        <taxon>Spirosomataceae</taxon>
        <taxon>Dyadobacter</taxon>
    </lineage>
</organism>
<dbReference type="Pfam" id="PF00005">
    <property type="entry name" value="ABC_tran"/>
    <property type="match status" value="1"/>
</dbReference>
<dbReference type="CDD" id="cd03214">
    <property type="entry name" value="ABC_Iron-Siderophores_B12_Hemin"/>
    <property type="match status" value="1"/>
</dbReference>
<sequence>MMHNQPSLLHTTSLSVGYIRSNKPGMPILQNLDLNLHPGQLVCLLGANGTGKSTLIRTLAGLQQPVSGEIFIGETNLKTIKPELLAKKLSVVLTEKPDHNNLTVRELVTIGRTPHTGWFGTLKKKDDEKIQYAMEMAGAGAFAARRLHELSDGERQKVMLARALAQDTDMILLDEPTAHLDIPNRVEMMYLLHALARKTNKAILLSTHELDLALQIADRLWLIDKAKQLTSGTPEDLVLNGTFGNAFTKIGLHFDPLKGTFGLQPPAYGLHIFVTGDPVPVHWTVHALSKENIGRSTEHTHRYSITVENKTGEFTWILKWNEVVTTHRSIESLVEEVKKMRTR</sequence>
<gene>
    <name evidence="4" type="primary">btuD_8</name>
    <name evidence="4" type="ORF">DYBT9275_04102</name>
</gene>
<dbReference type="AlphaFoldDB" id="A0A916JFB4"/>
<evidence type="ECO:0000256" key="2">
    <source>
        <dbReference type="ARBA" id="ARBA00022840"/>
    </source>
</evidence>
<reference evidence="4" key="1">
    <citation type="submission" date="2021-04" db="EMBL/GenBank/DDBJ databases">
        <authorList>
            <person name="Rodrigo-Torres L."/>
            <person name="Arahal R. D."/>
            <person name="Lucena T."/>
        </authorList>
    </citation>
    <scope>NUCLEOTIDE SEQUENCE</scope>
    <source>
        <strain evidence="4">CECT 9275</strain>
    </source>
</reference>
<feature type="domain" description="ABC transporter" evidence="3">
    <location>
        <begin position="9"/>
        <end position="250"/>
    </location>
</feature>
<dbReference type="PANTHER" id="PTHR42794">
    <property type="entry name" value="HEMIN IMPORT ATP-BINDING PROTEIN HMUV"/>
    <property type="match status" value="1"/>
</dbReference>
<name>A0A916JFB4_9BACT</name>
<dbReference type="InterPro" id="IPR003439">
    <property type="entry name" value="ABC_transporter-like_ATP-bd"/>
</dbReference>
<accession>A0A916JFB4</accession>
<dbReference type="InterPro" id="IPR027417">
    <property type="entry name" value="P-loop_NTPase"/>
</dbReference>
<dbReference type="Proteomes" id="UP000680038">
    <property type="component" value="Unassembled WGS sequence"/>
</dbReference>
<keyword evidence="5" id="KW-1185">Reference proteome</keyword>
<keyword evidence="1" id="KW-0547">Nucleotide-binding</keyword>
<comment type="caution">
    <text evidence="4">The sequence shown here is derived from an EMBL/GenBank/DDBJ whole genome shotgun (WGS) entry which is preliminary data.</text>
</comment>
<proteinExistence type="predicted"/>
<dbReference type="GO" id="GO:0005524">
    <property type="term" value="F:ATP binding"/>
    <property type="evidence" value="ECO:0007669"/>
    <property type="project" value="UniProtKB-KW"/>
</dbReference>
<dbReference type="SUPFAM" id="SSF52540">
    <property type="entry name" value="P-loop containing nucleoside triphosphate hydrolases"/>
    <property type="match status" value="1"/>
</dbReference>
<evidence type="ECO:0000259" key="3">
    <source>
        <dbReference type="PROSITE" id="PS50893"/>
    </source>
</evidence>
<dbReference type="PANTHER" id="PTHR42794:SF2">
    <property type="entry name" value="ABC TRANSPORTER ATP-BINDING PROTEIN"/>
    <property type="match status" value="1"/>
</dbReference>
<dbReference type="GO" id="GO:0016887">
    <property type="term" value="F:ATP hydrolysis activity"/>
    <property type="evidence" value="ECO:0007669"/>
    <property type="project" value="InterPro"/>
</dbReference>
<evidence type="ECO:0000313" key="5">
    <source>
        <dbReference type="Proteomes" id="UP000680038"/>
    </source>
</evidence>
<dbReference type="InterPro" id="IPR003593">
    <property type="entry name" value="AAA+_ATPase"/>
</dbReference>
<keyword evidence="2 4" id="KW-0067">ATP-binding</keyword>
<dbReference type="PROSITE" id="PS50893">
    <property type="entry name" value="ABC_TRANSPORTER_2"/>
    <property type="match status" value="1"/>
</dbReference>
<evidence type="ECO:0000256" key="1">
    <source>
        <dbReference type="ARBA" id="ARBA00022741"/>
    </source>
</evidence>
<evidence type="ECO:0000313" key="4">
    <source>
        <dbReference type="EMBL" id="CAG5007678.1"/>
    </source>
</evidence>
<dbReference type="EMBL" id="CAJRAF010000002">
    <property type="protein sequence ID" value="CAG5007678.1"/>
    <property type="molecule type" value="Genomic_DNA"/>
</dbReference>